<gene>
    <name evidence="3" type="ORF">COLO4_06091</name>
</gene>
<evidence type="ECO:0000256" key="1">
    <source>
        <dbReference type="ARBA" id="ARBA00008542"/>
    </source>
</evidence>
<evidence type="ECO:0000313" key="3">
    <source>
        <dbReference type="EMBL" id="OMP08820.1"/>
    </source>
</evidence>
<dbReference type="PANTHER" id="PTHR42733">
    <property type="entry name" value="DJ-1 PROTEIN"/>
    <property type="match status" value="1"/>
</dbReference>
<dbReference type="InterPro" id="IPR006286">
    <property type="entry name" value="C56_PfpI-like"/>
</dbReference>
<dbReference type="Gene3D" id="3.40.50.880">
    <property type="match status" value="2"/>
</dbReference>
<keyword evidence="4" id="KW-1185">Reference proteome</keyword>
<dbReference type="SUPFAM" id="SSF52317">
    <property type="entry name" value="Class I glutamine amidotransferase-like"/>
    <property type="match status" value="2"/>
</dbReference>
<proteinExistence type="inferred from homology"/>
<protein>
    <submittedName>
        <fullName evidence="3">ThiJ/PfpI</fullName>
    </submittedName>
</protein>
<dbReference type="InterPro" id="IPR029062">
    <property type="entry name" value="Class_I_gatase-like"/>
</dbReference>
<dbReference type="PANTHER" id="PTHR42733:SF9">
    <property type="entry name" value="DJ-1 PROTEIN HOMOLOG E"/>
    <property type="match status" value="1"/>
</dbReference>
<dbReference type="Proteomes" id="UP000187203">
    <property type="component" value="Unassembled WGS sequence"/>
</dbReference>
<dbReference type="InterPro" id="IPR002818">
    <property type="entry name" value="DJ-1/PfpI"/>
</dbReference>
<accession>A0A1R3KP17</accession>
<sequence length="398" mass="43029">MVKSVAMKSALMICGDYMEDFEVMVPFQVLHAFGVTVDCVSPNKQSGDKCFTALHDLLGFELYTELPGYFFTLNSNFHEVEPESYDALIIPGGRFVEFLSVDDKVLSIVKKFAEAGKPIATSCHSQLILAAAGLLKGKKCTAFGSMKPVIEMAGGVWWEQPGITSVLDITACLKDGNIISSIGWPAHGEYLRVLFESLGAKFHSIKSNNSVLFLCGDYVEDYEMNVPLRALQALGCKVDAVTPSKKRGETCVTAIHDDEGGQVCSEKRGHNLLITANWDDISVSDYDCVVVPGGRSPELLVMNQKAVGLVKEFAEKDRVIAGIGQGLWLLAAAGIIKGKKCAANDGMKVMVKMSGGKVEEPKAGCVWDGKLVTADGWHALPSFICQLSKLLGLSLSFE</sequence>
<name>A0A1R3KP17_9ROSI</name>
<dbReference type="AlphaFoldDB" id="A0A1R3KP17"/>
<feature type="domain" description="DJ-1/PfpI" evidence="2">
    <location>
        <begin position="210"/>
        <end position="388"/>
    </location>
</feature>
<dbReference type="EMBL" id="AWUE01012606">
    <property type="protein sequence ID" value="OMP08820.1"/>
    <property type="molecule type" value="Genomic_DNA"/>
</dbReference>
<evidence type="ECO:0000313" key="4">
    <source>
        <dbReference type="Proteomes" id="UP000187203"/>
    </source>
</evidence>
<feature type="domain" description="DJ-1/PfpI" evidence="2">
    <location>
        <begin position="8"/>
        <end position="195"/>
    </location>
</feature>
<dbReference type="STRING" id="93759.A0A1R3KP17"/>
<dbReference type="PROSITE" id="PS51276">
    <property type="entry name" value="PEPTIDASE_C56_PFPI"/>
    <property type="match status" value="1"/>
</dbReference>
<organism evidence="3 4">
    <name type="scientific">Corchorus olitorius</name>
    <dbReference type="NCBI Taxonomy" id="93759"/>
    <lineage>
        <taxon>Eukaryota</taxon>
        <taxon>Viridiplantae</taxon>
        <taxon>Streptophyta</taxon>
        <taxon>Embryophyta</taxon>
        <taxon>Tracheophyta</taxon>
        <taxon>Spermatophyta</taxon>
        <taxon>Magnoliopsida</taxon>
        <taxon>eudicotyledons</taxon>
        <taxon>Gunneridae</taxon>
        <taxon>Pentapetalae</taxon>
        <taxon>rosids</taxon>
        <taxon>malvids</taxon>
        <taxon>Malvales</taxon>
        <taxon>Malvaceae</taxon>
        <taxon>Grewioideae</taxon>
        <taxon>Apeibeae</taxon>
        <taxon>Corchorus</taxon>
    </lineage>
</organism>
<comment type="caution">
    <text evidence="3">The sequence shown here is derived from an EMBL/GenBank/DDBJ whole genome shotgun (WGS) entry which is preliminary data.</text>
</comment>
<evidence type="ECO:0000259" key="2">
    <source>
        <dbReference type="Pfam" id="PF01965"/>
    </source>
</evidence>
<dbReference type="CDD" id="cd03169">
    <property type="entry name" value="GATase1_PfpI_1"/>
    <property type="match status" value="2"/>
</dbReference>
<comment type="similarity">
    <text evidence="1">Belongs to the peptidase C56 family.</text>
</comment>
<reference evidence="4" key="1">
    <citation type="submission" date="2013-09" db="EMBL/GenBank/DDBJ databases">
        <title>Corchorus olitorius genome sequencing.</title>
        <authorList>
            <person name="Alam M."/>
            <person name="Haque M.S."/>
            <person name="Islam M.S."/>
            <person name="Emdad E.M."/>
            <person name="Islam M.M."/>
            <person name="Ahmed B."/>
            <person name="Halim A."/>
            <person name="Hossen Q.M.M."/>
            <person name="Hossain M.Z."/>
            <person name="Ahmed R."/>
            <person name="Khan M.M."/>
            <person name="Islam R."/>
            <person name="Rashid M.M."/>
            <person name="Khan S.A."/>
            <person name="Rahman M.S."/>
            <person name="Alam M."/>
            <person name="Yahiya A.S."/>
            <person name="Khan M.S."/>
            <person name="Azam M.S."/>
            <person name="Haque T."/>
            <person name="Lashkar M.Z.H."/>
            <person name="Akhand A.I."/>
            <person name="Morshed G."/>
            <person name="Roy S."/>
            <person name="Uddin K.S."/>
            <person name="Rabeya T."/>
            <person name="Hossain A.S."/>
            <person name="Chowdhury A."/>
            <person name="Snigdha A.R."/>
            <person name="Mortoza M.S."/>
            <person name="Matin S.A."/>
            <person name="Hoque S.M.E."/>
            <person name="Islam M.K."/>
            <person name="Roy D.K."/>
            <person name="Haider R."/>
            <person name="Moosa M.M."/>
            <person name="Elias S.M."/>
            <person name="Hasan A.M."/>
            <person name="Jahan S."/>
            <person name="Shafiuddin M."/>
            <person name="Mahmood N."/>
            <person name="Shommy N.S."/>
        </authorList>
    </citation>
    <scope>NUCLEOTIDE SEQUENCE [LARGE SCALE GENOMIC DNA]</scope>
    <source>
        <strain evidence="4">cv. O-4</strain>
    </source>
</reference>
<dbReference type="OrthoDB" id="543156at2759"/>
<dbReference type="Pfam" id="PF01965">
    <property type="entry name" value="DJ-1_PfpI"/>
    <property type="match status" value="2"/>
</dbReference>